<accession>A0A7T8HIG4</accession>
<dbReference type="AlphaFoldDB" id="A0A7T8HIG4"/>
<feature type="non-terminal residue" evidence="2">
    <location>
        <position position="1"/>
    </location>
</feature>
<dbReference type="EMBL" id="CP045896">
    <property type="protein sequence ID" value="QQP50497.1"/>
    <property type="molecule type" value="Genomic_DNA"/>
</dbReference>
<reference evidence="3" key="1">
    <citation type="submission" date="2021-01" db="EMBL/GenBank/DDBJ databases">
        <title>Caligus Genome Assembly.</title>
        <authorList>
            <person name="Gallardo-Escarate C."/>
        </authorList>
    </citation>
    <scope>NUCLEOTIDE SEQUENCE [LARGE SCALE GENOMIC DNA]</scope>
</reference>
<proteinExistence type="predicted"/>
<feature type="non-terminal residue" evidence="2">
    <location>
        <position position="219"/>
    </location>
</feature>
<feature type="domain" description="PiggyBac transposable element-derived protein" evidence="1">
    <location>
        <begin position="3"/>
        <end position="196"/>
    </location>
</feature>
<dbReference type="PANTHER" id="PTHR46599">
    <property type="entry name" value="PIGGYBAC TRANSPOSABLE ELEMENT-DERIVED PROTEIN 4"/>
    <property type="match status" value="1"/>
</dbReference>
<dbReference type="Pfam" id="PF13843">
    <property type="entry name" value="DDE_Tnp_1_7"/>
    <property type="match status" value="1"/>
</dbReference>
<name>A0A7T8HIG4_CALRO</name>
<dbReference type="InterPro" id="IPR029526">
    <property type="entry name" value="PGBD"/>
</dbReference>
<evidence type="ECO:0000313" key="2">
    <source>
        <dbReference type="EMBL" id="QQP50497.1"/>
    </source>
</evidence>
<dbReference type="Proteomes" id="UP000595437">
    <property type="component" value="Chromosome 7"/>
</dbReference>
<dbReference type="OrthoDB" id="6380083at2759"/>
<sequence>RDKVWLLADVESKYCCAARPYLGKDSTRPSNVPLGSFVVTSLLNDAGILGKGYNVTCDNFFTSKSLIDSLIEKKTSLVGTVRNNSRDIPPIKEILLDKSLPIFSTMVFKSKNNCTLTAYKAKKNKSVMVMSSLHPTVSISEKKKKKPETIEYYNHTKFGVDSLDQMCRLYSTKSGTRRWPVAVFNNILDIAGINAWILYKETQQDKITRRQFLQELAME</sequence>
<gene>
    <name evidence="2" type="ORF">FKW44_011512</name>
</gene>
<dbReference type="PANTHER" id="PTHR46599:SF6">
    <property type="entry name" value="DUAL SPECIFICITY PHOSPHATASE 26"/>
    <property type="match status" value="1"/>
</dbReference>
<keyword evidence="3" id="KW-1185">Reference proteome</keyword>
<organism evidence="2 3">
    <name type="scientific">Caligus rogercresseyi</name>
    <name type="common">Sea louse</name>
    <dbReference type="NCBI Taxonomy" id="217165"/>
    <lineage>
        <taxon>Eukaryota</taxon>
        <taxon>Metazoa</taxon>
        <taxon>Ecdysozoa</taxon>
        <taxon>Arthropoda</taxon>
        <taxon>Crustacea</taxon>
        <taxon>Multicrustacea</taxon>
        <taxon>Hexanauplia</taxon>
        <taxon>Copepoda</taxon>
        <taxon>Siphonostomatoida</taxon>
        <taxon>Caligidae</taxon>
        <taxon>Caligus</taxon>
    </lineage>
</organism>
<evidence type="ECO:0000259" key="1">
    <source>
        <dbReference type="Pfam" id="PF13843"/>
    </source>
</evidence>
<protein>
    <recommendedName>
        <fullName evidence="1">PiggyBac transposable element-derived protein domain-containing protein</fullName>
    </recommendedName>
</protein>
<evidence type="ECO:0000313" key="3">
    <source>
        <dbReference type="Proteomes" id="UP000595437"/>
    </source>
</evidence>